<evidence type="ECO:0000313" key="3">
    <source>
        <dbReference type="EMBL" id="RDB75618.1"/>
    </source>
</evidence>
<sequence length="116" mass="12183">MAIVVKLEALMLQHGISLDKIAAATGITNVNVSRLKTGKVVAYRGTTIDALIKALRALGVEGCDVADVLGFVPDDEIASIGEGVYISVPKNLHHMSNPYSDAARAKLRGEGGPKTQ</sequence>
<dbReference type="EMBL" id="PPTU01000024">
    <property type="protein sequence ID" value="RDB68050.1"/>
    <property type="molecule type" value="Genomic_DNA"/>
</dbReference>
<evidence type="ECO:0000313" key="9">
    <source>
        <dbReference type="Proteomes" id="UP000253970"/>
    </source>
</evidence>
<reference evidence="6 7" key="1">
    <citation type="journal article" date="2018" name="Elife">
        <title>Discovery and characterization of a prevalent human gut bacterial enzyme sufficient for the inactivation of a family of plant toxins.</title>
        <authorList>
            <person name="Koppel N."/>
            <person name="Bisanz J.E."/>
            <person name="Pandelia M.E."/>
            <person name="Turnbaugh P.J."/>
            <person name="Balskus E.P."/>
        </authorList>
    </citation>
    <scope>NUCLEOTIDE SEQUENCE [LARGE SCALE GENOMIC DNA]</scope>
    <source>
        <strain evidence="5 8">16A</strain>
        <strain evidence="4 7">FAA1-1-60AUCSF</strain>
        <strain evidence="3 6">MR1 #12</strain>
        <strain evidence="2 9">W1 BHI 6</strain>
    </source>
</reference>
<gene>
    <name evidence="5" type="ORF">C1853_13230</name>
    <name evidence="4" type="ORF">C1871_15880</name>
    <name evidence="3" type="ORF">C1872_13865</name>
    <name evidence="2" type="ORF">C1875_12470</name>
</gene>
<dbReference type="RefSeq" id="WP_009307222.1">
    <property type="nucleotide sequence ID" value="NZ_CABMOO010000023.1"/>
</dbReference>
<evidence type="ECO:0000313" key="8">
    <source>
        <dbReference type="Proteomes" id="UP000253915"/>
    </source>
</evidence>
<evidence type="ECO:0000313" key="6">
    <source>
        <dbReference type="Proteomes" id="UP000253752"/>
    </source>
</evidence>
<feature type="domain" description="HTH cro/C1-type" evidence="1">
    <location>
        <begin position="7"/>
        <end position="65"/>
    </location>
</feature>
<proteinExistence type="predicted"/>
<dbReference type="Gene3D" id="1.10.260.40">
    <property type="entry name" value="lambda repressor-like DNA-binding domains"/>
    <property type="match status" value="1"/>
</dbReference>
<dbReference type="EMBL" id="PPTY01000082">
    <property type="protein sequence ID" value="RDB80043.1"/>
    <property type="molecule type" value="Genomic_DNA"/>
</dbReference>
<dbReference type="InterPro" id="IPR010982">
    <property type="entry name" value="Lambda_DNA-bd_dom_sf"/>
</dbReference>
<dbReference type="GO" id="GO:0003677">
    <property type="term" value="F:DNA binding"/>
    <property type="evidence" value="ECO:0007669"/>
    <property type="project" value="InterPro"/>
</dbReference>
<dbReference type="SUPFAM" id="SSF47413">
    <property type="entry name" value="lambda repressor-like DNA-binding domains"/>
    <property type="match status" value="1"/>
</dbReference>
<evidence type="ECO:0000313" key="4">
    <source>
        <dbReference type="EMBL" id="RDB80043.1"/>
    </source>
</evidence>
<evidence type="ECO:0000259" key="1">
    <source>
        <dbReference type="PROSITE" id="PS50943"/>
    </source>
</evidence>
<organism evidence="3 6">
    <name type="scientific">Eggerthella lenta</name>
    <name type="common">Eubacterium lentum</name>
    <dbReference type="NCBI Taxonomy" id="84112"/>
    <lineage>
        <taxon>Bacteria</taxon>
        <taxon>Bacillati</taxon>
        <taxon>Actinomycetota</taxon>
        <taxon>Coriobacteriia</taxon>
        <taxon>Eggerthellales</taxon>
        <taxon>Eggerthellaceae</taxon>
        <taxon>Eggerthella</taxon>
    </lineage>
</organism>
<comment type="caution">
    <text evidence="3">The sequence shown here is derived from an EMBL/GenBank/DDBJ whole genome shotgun (WGS) entry which is preliminary data.</text>
</comment>
<protein>
    <submittedName>
        <fullName evidence="3">Transcriptional regulator</fullName>
    </submittedName>
</protein>
<dbReference type="Proteomes" id="UP000253970">
    <property type="component" value="Unassembled WGS sequence"/>
</dbReference>
<dbReference type="AlphaFoldDB" id="A0A369MPI6"/>
<accession>A0A369MPI6</accession>
<evidence type="ECO:0000313" key="5">
    <source>
        <dbReference type="EMBL" id="RDC35061.1"/>
    </source>
</evidence>
<dbReference type="EMBL" id="PPTX01000027">
    <property type="protein sequence ID" value="RDB75618.1"/>
    <property type="molecule type" value="Genomic_DNA"/>
</dbReference>
<dbReference type="EMBL" id="PPUQ01000024">
    <property type="protein sequence ID" value="RDC35061.1"/>
    <property type="molecule type" value="Genomic_DNA"/>
</dbReference>
<name>A0A369MPI6_EGGLN</name>
<dbReference type="CDD" id="cd00093">
    <property type="entry name" value="HTH_XRE"/>
    <property type="match status" value="1"/>
</dbReference>
<dbReference type="Pfam" id="PF13443">
    <property type="entry name" value="HTH_26"/>
    <property type="match status" value="1"/>
</dbReference>
<dbReference type="Proteomes" id="UP000253857">
    <property type="component" value="Unassembled WGS sequence"/>
</dbReference>
<evidence type="ECO:0000313" key="2">
    <source>
        <dbReference type="EMBL" id="RDB68050.1"/>
    </source>
</evidence>
<dbReference type="Proteomes" id="UP000253752">
    <property type="component" value="Unassembled WGS sequence"/>
</dbReference>
<evidence type="ECO:0000313" key="7">
    <source>
        <dbReference type="Proteomes" id="UP000253857"/>
    </source>
</evidence>
<dbReference type="InterPro" id="IPR001387">
    <property type="entry name" value="Cro/C1-type_HTH"/>
</dbReference>
<dbReference type="PROSITE" id="PS50943">
    <property type="entry name" value="HTH_CROC1"/>
    <property type="match status" value="1"/>
</dbReference>
<dbReference type="SMART" id="SM00530">
    <property type="entry name" value="HTH_XRE"/>
    <property type="match status" value="1"/>
</dbReference>
<dbReference type="Proteomes" id="UP000253915">
    <property type="component" value="Unassembled WGS sequence"/>
</dbReference>